<accession>W4V4K9</accession>
<dbReference type="EMBL" id="BAVR01000017">
    <property type="protein sequence ID" value="GAE88370.1"/>
    <property type="molecule type" value="Genomic_DNA"/>
</dbReference>
<sequence>MALSIDEMSKEEKEQSSYINEEILKRVKSEPNGAFTTKLHGKEMLVTFHR</sequence>
<evidence type="ECO:0000313" key="2">
    <source>
        <dbReference type="Proteomes" id="UP000019109"/>
    </source>
</evidence>
<organism evidence="1 2">
    <name type="scientific">Acetivibrio straminisolvens JCM 21531</name>
    <dbReference type="NCBI Taxonomy" id="1294263"/>
    <lineage>
        <taxon>Bacteria</taxon>
        <taxon>Bacillati</taxon>
        <taxon>Bacillota</taxon>
        <taxon>Clostridia</taxon>
        <taxon>Eubacteriales</taxon>
        <taxon>Oscillospiraceae</taxon>
        <taxon>Acetivibrio</taxon>
    </lineage>
</organism>
<proteinExistence type="predicted"/>
<evidence type="ECO:0000313" key="1">
    <source>
        <dbReference type="EMBL" id="GAE88370.1"/>
    </source>
</evidence>
<protein>
    <submittedName>
        <fullName evidence="1">Methyl-accepting chemotaxis protein</fullName>
    </submittedName>
</protein>
<dbReference type="Proteomes" id="UP000019109">
    <property type="component" value="Unassembled WGS sequence"/>
</dbReference>
<comment type="caution">
    <text evidence="1">The sequence shown here is derived from an EMBL/GenBank/DDBJ whole genome shotgun (WGS) entry which is preliminary data.</text>
</comment>
<reference evidence="1" key="1">
    <citation type="journal article" date="2014" name="Genome Announc.">
        <title>Draft Genome Sequence of Clostridium straminisolvens Strain JCM 21531T, Isolated from a Cellulose-Degrading Bacterial Community.</title>
        <authorList>
            <person name="Yuki M."/>
            <person name="Oshima K."/>
            <person name="Suda W."/>
            <person name="Sakamoto M."/>
            <person name="Kitamura K."/>
            <person name="Iida T."/>
            <person name="Hattori M."/>
            <person name="Ohkuma M."/>
        </authorList>
    </citation>
    <scope>NUCLEOTIDE SEQUENCE [LARGE SCALE GENOMIC DNA]</scope>
    <source>
        <strain evidence="1">JCM 21531</strain>
    </source>
</reference>
<name>W4V4K9_9FIRM</name>
<dbReference type="STRING" id="1294263.JCM21531_1809"/>
<gene>
    <name evidence="1" type="ORF">JCM21531_1809</name>
</gene>
<dbReference type="AlphaFoldDB" id="W4V4K9"/>
<keyword evidence="2" id="KW-1185">Reference proteome</keyword>